<name>A0A5S6QVX0_TRIMR</name>
<feature type="region of interest" description="Disordered" evidence="2">
    <location>
        <begin position="550"/>
        <end position="572"/>
    </location>
</feature>
<feature type="region of interest" description="Disordered" evidence="2">
    <location>
        <begin position="384"/>
        <end position="409"/>
    </location>
</feature>
<feature type="compositionally biased region" description="Polar residues" evidence="2">
    <location>
        <begin position="1211"/>
        <end position="1225"/>
    </location>
</feature>
<evidence type="ECO:0000256" key="2">
    <source>
        <dbReference type="SAM" id="MobiDB-lite"/>
    </source>
</evidence>
<feature type="region of interest" description="Disordered" evidence="2">
    <location>
        <begin position="1186"/>
        <end position="1232"/>
    </location>
</feature>
<dbReference type="STRING" id="70415.A0A5S6QVX0"/>
<feature type="region of interest" description="Disordered" evidence="2">
    <location>
        <begin position="241"/>
        <end position="290"/>
    </location>
</feature>
<evidence type="ECO:0000313" key="3">
    <source>
        <dbReference type="Proteomes" id="UP000046395"/>
    </source>
</evidence>
<dbReference type="AlphaFoldDB" id="A0A5S6QVX0"/>
<feature type="region of interest" description="Disordered" evidence="2">
    <location>
        <begin position="1124"/>
        <end position="1158"/>
    </location>
</feature>
<dbReference type="Proteomes" id="UP000046395">
    <property type="component" value="Unassembled WGS sequence"/>
</dbReference>
<feature type="coiled-coil region" evidence="1">
    <location>
        <begin position="641"/>
        <end position="682"/>
    </location>
</feature>
<feature type="region of interest" description="Disordered" evidence="2">
    <location>
        <begin position="1067"/>
        <end position="1103"/>
    </location>
</feature>
<feature type="compositionally biased region" description="Basic and acidic residues" evidence="2">
    <location>
        <begin position="552"/>
        <end position="564"/>
    </location>
</feature>
<organism evidence="3 4">
    <name type="scientific">Trichuris muris</name>
    <name type="common">Mouse whipworm</name>
    <dbReference type="NCBI Taxonomy" id="70415"/>
    <lineage>
        <taxon>Eukaryota</taxon>
        <taxon>Metazoa</taxon>
        <taxon>Ecdysozoa</taxon>
        <taxon>Nematoda</taxon>
        <taxon>Enoplea</taxon>
        <taxon>Dorylaimia</taxon>
        <taxon>Trichinellida</taxon>
        <taxon>Trichuridae</taxon>
        <taxon>Trichuris</taxon>
    </lineage>
</organism>
<sequence>MGLLVNTQHHRQVGSVEFVRRPLVLNAESLSVGISSFSFCPSLPTAMTTTKPNGSSGNVQAFNCQDTINGQEPNATNFNKRRIALYMEKEKRLLNDLREIIGVPTAAKPLWTTMDGEVGSSSGSALLISMCHLTNFVSHLRRENDHLRKQVQCMDEMRKVERLQSELLQTACACVTASQSGNVATSLDAESGYEASSCSQPGDAGSQLFSTYSKWTDCWSTAEALIPHGPLKSNNWAQRFSQPALPSSSRGPDSPSPLRSRPNDSRKERKSKSTNIDLLGHSMDPARKDSDEPIFSEVLLPNYGNKRESATKRHSALRMSHVSSISSTACYTPVSLPDTSTPSRVGRLLERFGFRKGAMRRLALSSPLTTRSAGESLDCGIRVNSQSLSRDPSGKPTLRDEPTEEAPKMVSTRKAFLKKRKRKISESDSWASSEAAGKIYSVLEIPEKFELPSDCAGPSHEHRFIASREPTNGVGAAVHVVSSVEKKQPYGHRAEEIVKSALQGAKSSDAETNAFFGPRLLTAGHRNAADRLRPVSLLDTNCMFGNSVSETDIDHLSPQSKEEPSPPSRLSLIDDDRRYFDENSLLDSILLPTNSKQCAAKEGGKLSTSPSQMTVSNDSVFTSHETDLNGCVSGINVLKQLLALQEKNSILIRQLREKTSEYESIVERVASLEESMRMLRNRLRFNNFLDTICRKSAKKQYMTADAANALETQMKRMEQSIKELKADSYRSQQAALQAEAKQQTINQRYVEKIEALQAANKELIGQIARHSKIPNVGQQSEKNYDGLFKFTLNLLQKMHRLKKRLTEIHYACTNRNTELLQTQASLLLAHAQIERQKGELRELNSKARSLRRAQTYHGQDLLQKTVDADLTFYLPFKLYGSQLTKVERCPSEFSIHVPDEALETEFISFIEPTKRKLLPELKPRAAVSCESVRTTPTVATPSVASIRDIRVAASDAHKPSAAASGSAFNWPTNYDNKNIADKGPLQQSPIRQIGRGRSPSLQRLTKLGHVKALAATFDANELPGMQGKSDSTSALPHYSYGLFFCPERQTPSTAPTVERQYDSVMMTKGKGSQSKPFHASSSKAETASKRPSSDHFDSSAESYRETEYETMVYQMSMRPVPVSVVPPSQRSRAVQPPPSRTRPIAIQRKATTEKCQSSSGSTALRPLVCVAKPSCIPQRTVAVMARKSVQKEQPARVTSLKTPKEPDCQQGKGQSGAQHSRTSWLQKLRRKV</sequence>
<feature type="compositionally biased region" description="Basic and acidic residues" evidence="2">
    <location>
        <begin position="1086"/>
        <end position="1103"/>
    </location>
</feature>
<feature type="compositionally biased region" description="Low complexity" evidence="2">
    <location>
        <begin position="245"/>
        <end position="260"/>
    </location>
</feature>
<dbReference type="WBParaSite" id="TMUE_3000011037.1">
    <property type="protein sequence ID" value="TMUE_3000011037.1"/>
    <property type="gene ID" value="WBGene00284936"/>
</dbReference>
<accession>A0A5S6QVX0</accession>
<protein>
    <submittedName>
        <fullName evidence="4">Uncharacterized protein</fullName>
    </submittedName>
</protein>
<reference evidence="4" key="1">
    <citation type="submission" date="2019-12" db="UniProtKB">
        <authorList>
            <consortium name="WormBaseParasite"/>
        </authorList>
    </citation>
    <scope>IDENTIFICATION</scope>
</reference>
<keyword evidence="3" id="KW-1185">Reference proteome</keyword>
<feature type="coiled-coil region" evidence="1">
    <location>
        <begin position="707"/>
        <end position="766"/>
    </location>
</feature>
<evidence type="ECO:0000256" key="1">
    <source>
        <dbReference type="SAM" id="Coils"/>
    </source>
</evidence>
<feature type="compositionally biased region" description="Basic and acidic residues" evidence="2">
    <location>
        <begin position="397"/>
        <end position="407"/>
    </location>
</feature>
<feature type="compositionally biased region" description="Polar residues" evidence="2">
    <location>
        <begin position="1070"/>
        <end position="1085"/>
    </location>
</feature>
<evidence type="ECO:0000313" key="4">
    <source>
        <dbReference type="WBParaSite" id="TMUE_3000011037.1"/>
    </source>
</evidence>
<feature type="coiled-coil region" evidence="1">
    <location>
        <begin position="826"/>
        <end position="853"/>
    </location>
</feature>
<proteinExistence type="predicted"/>
<keyword evidence="1" id="KW-0175">Coiled coil</keyword>